<dbReference type="GO" id="GO:0032259">
    <property type="term" value="P:methylation"/>
    <property type="evidence" value="ECO:0007669"/>
    <property type="project" value="UniProtKB-KW"/>
</dbReference>
<sequence length="359" mass="39956">MSDQSSQPIVEQPESKPSKGPWVLAAVALIVSVAVGGYGWQQIHGMTQQVQQLSEQNAQLQSTLSSAQTTAAKQAAQLRAQLAQNQQDLKTQSSQSRIVLSQMQNTTQALKQQLANLNIHDLNQWRLYEAQYLVHLAARKAWLEGDITSAIALLKSADKGIAQLHDPKYIPLRRALADDINQLDSLPKVDIEGIMIQINSLREQIAHLSLTRVNLPKVSDAAVPSEQKPSWKTRLADSWHKFINQFVTVRRRDSDTKPLLAPEKAWYLKQNLQLQLQQAALAAGNHQSKLYKQSLTQASQWLSQYFTHNPAAEHLVNAIAQLQKQSVAAVKPGQLNSVELIDKAVDQISQQDSSKEEAK</sequence>
<name>A0A4R1KGL7_9GAMM</name>
<dbReference type="GO" id="GO:0008168">
    <property type="term" value="F:methyltransferase activity"/>
    <property type="evidence" value="ECO:0007669"/>
    <property type="project" value="UniProtKB-KW"/>
</dbReference>
<keyword evidence="2" id="KW-0472">Membrane</keyword>
<gene>
    <name evidence="3" type="ORF">EV690_0223</name>
</gene>
<keyword evidence="4" id="KW-1185">Reference proteome</keyword>
<keyword evidence="3" id="KW-0489">Methyltransferase</keyword>
<feature type="coiled-coil region" evidence="1">
    <location>
        <begin position="43"/>
        <end position="120"/>
    </location>
</feature>
<evidence type="ECO:0000256" key="1">
    <source>
        <dbReference type="SAM" id="Coils"/>
    </source>
</evidence>
<dbReference type="AlphaFoldDB" id="A0A4R1KGL7"/>
<dbReference type="EMBL" id="SMGD01000002">
    <property type="protein sequence ID" value="TCK63337.1"/>
    <property type="molecule type" value="Genomic_DNA"/>
</dbReference>
<evidence type="ECO:0000256" key="2">
    <source>
        <dbReference type="SAM" id="Phobius"/>
    </source>
</evidence>
<organism evidence="3 4">
    <name type="scientific">Celerinatantimonas diazotrophica</name>
    <dbReference type="NCBI Taxonomy" id="412034"/>
    <lineage>
        <taxon>Bacteria</taxon>
        <taxon>Pseudomonadati</taxon>
        <taxon>Pseudomonadota</taxon>
        <taxon>Gammaproteobacteria</taxon>
        <taxon>Celerinatantimonadaceae</taxon>
        <taxon>Celerinatantimonas</taxon>
    </lineage>
</organism>
<keyword evidence="2" id="KW-1133">Transmembrane helix</keyword>
<dbReference type="RefSeq" id="WP_131911094.1">
    <property type="nucleotide sequence ID" value="NZ_OU594967.1"/>
</dbReference>
<comment type="caution">
    <text evidence="3">The sequence shown here is derived from an EMBL/GenBank/DDBJ whole genome shotgun (WGS) entry which is preliminary data.</text>
</comment>
<dbReference type="InterPro" id="IPR007470">
    <property type="entry name" value="HemX"/>
</dbReference>
<feature type="transmembrane region" description="Helical" evidence="2">
    <location>
        <begin position="21"/>
        <end position="40"/>
    </location>
</feature>
<keyword evidence="2" id="KW-0812">Transmembrane</keyword>
<proteinExistence type="predicted"/>
<reference evidence="3 4" key="1">
    <citation type="submission" date="2019-03" db="EMBL/GenBank/DDBJ databases">
        <title>Genomic Encyclopedia of Type Strains, Phase IV (KMG-IV): sequencing the most valuable type-strain genomes for metagenomic binning, comparative biology and taxonomic classification.</title>
        <authorList>
            <person name="Goeker M."/>
        </authorList>
    </citation>
    <scope>NUCLEOTIDE SEQUENCE [LARGE SCALE GENOMIC DNA]</scope>
    <source>
        <strain evidence="3 4">DSM 18577</strain>
    </source>
</reference>
<dbReference type="PANTHER" id="PTHR38043:SF1">
    <property type="entry name" value="PROTEIN HEMX"/>
    <property type="match status" value="1"/>
</dbReference>
<dbReference type="Pfam" id="PF04375">
    <property type="entry name" value="HemX"/>
    <property type="match status" value="1"/>
</dbReference>
<evidence type="ECO:0000313" key="4">
    <source>
        <dbReference type="Proteomes" id="UP000295565"/>
    </source>
</evidence>
<dbReference type="Proteomes" id="UP000295565">
    <property type="component" value="Unassembled WGS sequence"/>
</dbReference>
<dbReference type="OrthoDB" id="5739852at2"/>
<protein>
    <submittedName>
        <fullName evidence="3">Uroporphyrin-3 C-methyltransferase</fullName>
    </submittedName>
</protein>
<dbReference type="PANTHER" id="PTHR38043">
    <property type="entry name" value="PROTEIN HEMX"/>
    <property type="match status" value="1"/>
</dbReference>
<accession>A0A4R1KGL7</accession>
<keyword evidence="1" id="KW-0175">Coiled coil</keyword>
<evidence type="ECO:0000313" key="3">
    <source>
        <dbReference type="EMBL" id="TCK63337.1"/>
    </source>
</evidence>
<keyword evidence="3" id="KW-0808">Transferase</keyword>